<feature type="region of interest" description="Disordered" evidence="5">
    <location>
        <begin position="239"/>
        <end position="267"/>
    </location>
</feature>
<feature type="domain" description="G-protein coupled receptors family 1 profile" evidence="8">
    <location>
        <begin position="36"/>
        <end position="330"/>
    </location>
</feature>
<dbReference type="Pfam" id="PF11710">
    <property type="entry name" value="Git3"/>
    <property type="match status" value="1"/>
</dbReference>
<keyword evidence="4 6" id="KW-0472">Membrane</keyword>
<dbReference type="InterPro" id="IPR022343">
    <property type="entry name" value="GCR1-cAMP_receptor"/>
</dbReference>
<dbReference type="OrthoDB" id="100006at2759"/>
<dbReference type="Pfam" id="PF11970">
    <property type="entry name" value="GPR_Gpa2_C"/>
    <property type="match status" value="1"/>
</dbReference>
<dbReference type="InterPro" id="IPR017981">
    <property type="entry name" value="GPCR_2-like_7TM"/>
</dbReference>
<evidence type="ECO:0000256" key="2">
    <source>
        <dbReference type="ARBA" id="ARBA00022692"/>
    </source>
</evidence>
<dbReference type="GO" id="GO:0005886">
    <property type="term" value="C:plasma membrane"/>
    <property type="evidence" value="ECO:0007669"/>
    <property type="project" value="TreeGrafter"/>
</dbReference>
<feature type="transmembrane region" description="Helical" evidence="6">
    <location>
        <begin position="276"/>
        <end position="296"/>
    </location>
</feature>
<comment type="caution">
    <text evidence="9">The sequence shown here is derived from an EMBL/GenBank/DDBJ whole genome shotgun (WGS) entry which is preliminary data.</text>
</comment>
<evidence type="ECO:0000256" key="1">
    <source>
        <dbReference type="ARBA" id="ARBA00004141"/>
    </source>
</evidence>
<sequence>MDDYYNKAVLSAPSKIHEIRVLNQVIAVVSVLSILGAGWIILSFCLFKAVRSFRHQLILGLAISDLLMAVNFLSSCAVNLSGNILSDPKQKKFCSYNGFMTQFFVVQTDYWVLVIAVCTFLILANYKLQSTWIQEHRAVLWLLPWGFSAVWAVLGLVLAGYGDIGAWCWFTSDRVRLLVNFIPRWLIILTILGLYLHLYRIIYKAHNRFMSFNDENTPHSIEPETESVSSTRRIGRPAQSMNLSSKDDDMERSGGSAPAPGRTHARRPSPILKKMAYQMMSYPLVYMFIWTIPTVIRIYQSSTGKSAPFGIATVDKACIVIQGFADAVIYGVNETSLAAWRERFSKYPPTTPIQGIPAPRQFAVNIQHDIVVENKARATPTIETYT</sequence>
<evidence type="ECO:0000256" key="4">
    <source>
        <dbReference type="ARBA" id="ARBA00023136"/>
    </source>
</evidence>
<accession>A0A1Y1YM11</accession>
<dbReference type="AlphaFoldDB" id="A0A1Y1YM11"/>
<dbReference type="GO" id="GO:0007189">
    <property type="term" value="P:adenylate cyclase-activating G protein-coupled receptor signaling pathway"/>
    <property type="evidence" value="ECO:0007669"/>
    <property type="project" value="TreeGrafter"/>
</dbReference>
<comment type="subcellular location">
    <subcellularLocation>
        <location evidence="1">Membrane</location>
        <topology evidence="1">Multi-pass membrane protein</topology>
    </subcellularLocation>
</comment>
<evidence type="ECO:0000313" key="10">
    <source>
        <dbReference type="Proteomes" id="UP000193144"/>
    </source>
</evidence>
<dbReference type="Proteomes" id="UP000193144">
    <property type="component" value="Unassembled WGS sequence"/>
</dbReference>
<dbReference type="PROSITE" id="PS50261">
    <property type="entry name" value="G_PROTEIN_RECEP_F2_4"/>
    <property type="match status" value="1"/>
</dbReference>
<dbReference type="PANTHER" id="PTHR23112:SF0">
    <property type="entry name" value="TRANSMEMBRANE PROTEIN 116"/>
    <property type="match status" value="1"/>
</dbReference>
<feature type="transmembrane region" description="Helical" evidence="6">
    <location>
        <begin position="59"/>
        <end position="80"/>
    </location>
</feature>
<keyword evidence="3 6" id="KW-1133">Transmembrane helix</keyword>
<dbReference type="PANTHER" id="PTHR23112">
    <property type="entry name" value="G PROTEIN-COUPLED RECEPTOR 157-RELATED"/>
    <property type="match status" value="1"/>
</dbReference>
<dbReference type="InterPro" id="IPR017452">
    <property type="entry name" value="GPCR_Rhodpsn_7TM"/>
</dbReference>
<dbReference type="GO" id="GO:0004930">
    <property type="term" value="F:G protein-coupled receptor activity"/>
    <property type="evidence" value="ECO:0007669"/>
    <property type="project" value="TreeGrafter"/>
</dbReference>
<dbReference type="GO" id="GO:0007166">
    <property type="term" value="P:cell surface receptor signaling pathway"/>
    <property type="evidence" value="ECO:0007669"/>
    <property type="project" value="InterPro"/>
</dbReference>
<protein>
    <submittedName>
        <fullName evidence="9">G protein-coupled glucose receptor regulating Gpa2-domain-containing protein</fullName>
    </submittedName>
</protein>
<dbReference type="InterPro" id="IPR022596">
    <property type="entry name" value="GPR1/2/3_C"/>
</dbReference>
<reference evidence="9 10" key="1">
    <citation type="submission" date="2016-07" db="EMBL/GenBank/DDBJ databases">
        <title>Pervasive Adenine N6-methylation of Active Genes in Fungi.</title>
        <authorList>
            <consortium name="DOE Joint Genome Institute"/>
            <person name="Mondo S.J."/>
            <person name="Dannebaum R.O."/>
            <person name="Kuo R.C."/>
            <person name="Labutti K."/>
            <person name="Haridas S."/>
            <person name="Kuo A."/>
            <person name="Salamov A."/>
            <person name="Ahrendt S.R."/>
            <person name="Lipzen A."/>
            <person name="Sullivan W."/>
            <person name="Andreopoulos W.B."/>
            <person name="Clum A."/>
            <person name="Lindquist E."/>
            <person name="Daum C."/>
            <person name="Ramamoorthy G.K."/>
            <person name="Gryganskyi A."/>
            <person name="Culley D."/>
            <person name="Magnuson J.K."/>
            <person name="James T.Y."/>
            <person name="O'Malley M.A."/>
            <person name="Stajich J.E."/>
            <person name="Spatafora J.W."/>
            <person name="Visel A."/>
            <person name="Grigoriev I.V."/>
        </authorList>
    </citation>
    <scope>NUCLEOTIDE SEQUENCE [LARGE SCALE GENOMIC DNA]</scope>
    <source>
        <strain evidence="9 10">CBS 115471</strain>
    </source>
</reference>
<evidence type="ECO:0000256" key="3">
    <source>
        <dbReference type="ARBA" id="ARBA00022989"/>
    </source>
</evidence>
<dbReference type="PRINTS" id="PR02001">
    <property type="entry name" value="GCR1CAMPR"/>
</dbReference>
<evidence type="ECO:0000256" key="5">
    <source>
        <dbReference type="SAM" id="MobiDB-lite"/>
    </source>
</evidence>
<keyword evidence="10" id="KW-1185">Reference proteome</keyword>
<gene>
    <name evidence="9" type="ORF">BCR34DRAFT_606748</name>
</gene>
<dbReference type="PROSITE" id="PS50262">
    <property type="entry name" value="G_PROTEIN_RECEP_F1_2"/>
    <property type="match status" value="1"/>
</dbReference>
<feature type="transmembrane region" description="Helical" evidence="6">
    <location>
        <begin position="181"/>
        <end position="202"/>
    </location>
</feature>
<evidence type="ECO:0000259" key="8">
    <source>
        <dbReference type="PROSITE" id="PS50262"/>
    </source>
</evidence>
<keyword evidence="2 6" id="KW-0812">Transmembrane</keyword>
<evidence type="ECO:0000313" key="9">
    <source>
        <dbReference type="EMBL" id="ORX99035.1"/>
    </source>
</evidence>
<dbReference type="STRING" id="1231657.A0A1Y1YM11"/>
<feature type="domain" description="G-protein coupled receptors family 2 profile 2" evidence="7">
    <location>
        <begin position="22"/>
        <end position="198"/>
    </location>
</feature>
<evidence type="ECO:0000259" key="7">
    <source>
        <dbReference type="PROSITE" id="PS50261"/>
    </source>
</evidence>
<dbReference type="EMBL" id="MCFA01000205">
    <property type="protein sequence ID" value="ORX99035.1"/>
    <property type="molecule type" value="Genomic_DNA"/>
</dbReference>
<feature type="transmembrane region" description="Helical" evidence="6">
    <location>
        <begin position="110"/>
        <end position="126"/>
    </location>
</feature>
<proteinExistence type="predicted"/>
<keyword evidence="9" id="KW-0675">Receptor</keyword>
<organism evidence="9 10">
    <name type="scientific">Clohesyomyces aquaticus</name>
    <dbReference type="NCBI Taxonomy" id="1231657"/>
    <lineage>
        <taxon>Eukaryota</taxon>
        <taxon>Fungi</taxon>
        <taxon>Dikarya</taxon>
        <taxon>Ascomycota</taxon>
        <taxon>Pezizomycotina</taxon>
        <taxon>Dothideomycetes</taxon>
        <taxon>Pleosporomycetidae</taxon>
        <taxon>Pleosporales</taxon>
        <taxon>Lindgomycetaceae</taxon>
        <taxon>Clohesyomyces</taxon>
    </lineage>
</organism>
<feature type="transmembrane region" description="Helical" evidence="6">
    <location>
        <begin position="25"/>
        <end position="47"/>
    </location>
</feature>
<evidence type="ECO:0000256" key="6">
    <source>
        <dbReference type="SAM" id="Phobius"/>
    </source>
</evidence>
<dbReference type="InterPro" id="IPR023041">
    <property type="entry name" value="Glucose_rcpt_Git3-like_N"/>
</dbReference>
<name>A0A1Y1YM11_9PLEO</name>
<dbReference type="SUPFAM" id="SSF81321">
    <property type="entry name" value="Family A G protein-coupled receptor-like"/>
    <property type="match status" value="1"/>
</dbReference>
<feature type="transmembrane region" description="Helical" evidence="6">
    <location>
        <begin position="138"/>
        <end position="161"/>
    </location>
</feature>
<dbReference type="Gene3D" id="1.20.1070.10">
    <property type="entry name" value="Rhodopsin 7-helix transmembrane proteins"/>
    <property type="match status" value="1"/>
</dbReference>